<reference evidence="2" key="1">
    <citation type="submission" date="2017-11" db="EMBL/GenBank/DDBJ databases">
        <authorList>
            <person name="Zhu W."/>
        </authorList>
    </citation>
    <scope>NUCLEOTIDE SEQUENCE [LARGE SCALE GENOMIC DNA]</scope>
    <source>
        <strain evidence="2">CAU 1183</strain>
    </source>
</reference>
<dbReference type="AlphaFoldDB" id="A0A3D8Q0A2"/>
<dbReference type="EMBL" id="PIOC01000005">
    <property type="protein sequence ID" value="RDW21031.1"/>
    <property type="molecule type" value="Genomic_DNA"/>
</dbReference>
<organism evidence="1 2">
    <name type="scientific">Oceanobacillus arenosus</name>
    <dbReference type="NCBI Taxonomy" id="1229153"/>
    <lineage>
        <taxon>Bacteria</taxon>
        <taxon>Bacillati</taxon>
        <taxon>Bacillota</taxon>
        <taxon>Bacilli</taxon>
        <taxon>Bacillales</taxon>
        <taxon>Bacillaceae</taxon>
        <taxon>Oceanobacillus</taxon>
    </lineage>
</organism>
<name>A0A3D8Q0A2_9BACI</name>
<evidence type="ECO:0000313" key="2">
    <source>
        <dbReference type="Proteomes" id="UP000257143"/>
    </source>
</evidence>
<proteinExistence type="predicted"/>
<dbReference type="RefSeq" id="WP_115771810.1">
    <property type="nucleotide sequence ID" value="NZ_PIOC01000005.1"/>
</dbReference>
<comment type="caution">
    <text evidence="1">The sequence shown here is derived from an EMBL/GenBank/DDBJ whole genome shotgun (WGS) entry which is preliminary data.</text>
</comment>
<dbReference type="Proteomes" id="UP000257143">
    <property type="component" value="Unassembled WGS sequence"/>
</dbReference>
<keyword evidence="2" id="KW-1185">Reference proteome</keyword>
<protein>
    <submittedName>
        <fullName evidence="1">Uncharacterized protein</fullName>
    </submittedName>
</protein>
<sequence length="79" mass="9223">MGERFRNMADLQGAWEVIAEAFSELAETLESIFSGVVETIEHIDREEDYRQNWYVPKSITLNHQVLDRKPMLANIRNSI</sequence>
<accession>A0A3D8Q0A2</accession>
<dbReference type="OrthoDB" id="9988769at2"/>
<evidence type="ECO:0000313" key="1">
    <source>
        <dbReference type="EMBL" id="RDW21031.1"/>
    </source>
</evidence>
<gene>
    <name evidence="1" type="ORF">CWR48_04255</name>
</gene>